<proteinExistence type="predicted"/>
<feature type="region of interest" description="Disordered" evidence="2">
    <location>
        <begin position="829"/>
        <end position="850"/>
    </location>
</feature>
<organism evidence="4 5">
    <name type="scientific">Postia placenta MAD-698-R-SB12</name>
    <dbReference type="NCBI Taxonomy" id="670580"/>
    <lineage>
        <taxon>Eukaryota</taxon>
        <taxon>Fungi</taxon>
        <taxon>Dikarya</taxon>
        <taxon>Basidiomycota</taxon>
        <taxon>Agaricomycotina</taxon>
        <taxon>Agaricomycetes</taxon>
        <taxon>Polyporales</taxon>
        <taxon>Adustoporiaceae</taxon>
        <taxon>Rhodonia</taxon>
    </lineage>
</organism>
<dbReference type="SUPFAM" id="SSF48350">
    <property type="entry name" value="GTPase activation domain, GAP"/>
    <property type="match status" value="1"/>
</dbReference>
<keyword evidence="5" id="KW-1185">Reference proteome</keyword>
<evidence type="ECO:0000313" key="5">
    <source>
        <dbReference type="Proteomes" id="UP000194127"/>
    </source>
</evidence>
<feature type="domain" description="Rho-GAP" evidence="3">
    <location>
        <begin position="380"/>
        <end position="570"/>
    </location>
</feature>
<evidence type="ECO:0000259" key="3">
    <source>
        <dbReference type="PROSITE" id="PS50238"/>
    </source>
</evidence>
<dbReference type="AlphaFoldDB" id="A0A1X6NHQ2"/>
<feature type="region of interest" description="Disordered" evidence="2">
    <location>
        <begin position="706"/>
        <end position="801"/>
    </location>
</feature>
<sequence>MSSTHDSPPSSRPSLSDPPQQDAIGLFDLHLKFLTDSYLNFFQERKRIEEAYVDALLRLHRKVKTVDIILDDPIRGDLKADTRVAFLSTLASDVIIPLMSLRETQDRIRKRIKEDLKDAVGAHSDYAENVLPRLKRNYLKKCQDVEDYKAAAAAVPVPLMSPTISNDSHGSHHASKPITNIAARPVVTAPQPLRPLDRRPSLGAPATHARSPSAGTGLQDQAQGAVKKGLNQLMTLLDKGGNMKDFAGRSDNALRSVRAKREADEANKEYRKGVHWLETLRLRRVKMLESGYNSVESFVRESAETVKTVLRQYTDNLIATATTQNQISEHGRRSIEKISSERDTVILGASIQRMLAIATPPPVYYYNYNVGECKDLIFGVTLVDYATARNLPEGEVPKIVRISIREIERRGLDAEGIYRVSGRHAAVQDLQHKIERNEAAFGFNPAVDDVYAIASLLKMYLRELPEPLFKFSLHDRIQHSEDLDEHRKNDFQVLRGKIRRLPPIHQATLKMTVEHLAHVAAHHERNKMDAKNLAIVFGAVIFGEDEMPKGGDLLSDTLAEDLIENAQILFQFNGSPQLPMTPLGETVPPVSYGSSHTKVSKMGPPLSPNRNIQMPPPPSPNSRNTRLARSPSLPPRPPPALHTVRPPPPDDFTPQLPPHPPSSIHPSLRAGPMSALPARQSLPAQPRFAPPPDALLYINLDAPPARRSLSRDSRSTPRTPVLESAPEEPPMLRREGRATPRITPHLPPRPLVADVTEDQLSLAMGSSTAAEPSDDLTPHPSQAEEIPERRGEDDALTSASSVVTFASAESASSRGSASTLASTIQLESLTRSQGAVPEPSSVKIVDNAIP</sequence>
<dbReference type="Gene3D" id="1.10.555.10">
    <property type="entry name" value="Rho GTPase activation protein"/>
    <property type="match status" value="1"/>
</dbReference>
<name>A0A1X6NHQ2_9APHY</name>
<dbReference type="InterPro" id="IPR008936">
    <property type="entry name" value="Rho_GTPase_activation_prot"/>
</dbReference>
<dbReference type="InterPro" id="IPR000198">
    <property type="entry name" value="RhoGAP_dom"/>
</dbReference>
<feature type="compositionally biased region" description="Pro residues" evidence="2">
    <location>
        <begin position="632"/>
        <end position="663"/>
    </location>
</feature>
<reference evidence="4 5" key="1">
    <citation type="submission" date="2017-04" db="EMBL/GenBank/DDBJ databases">
        <title>Genome Sequence of the Model Brown-Rot Fungus Postia placenta SB12.</title>
        <authorList>
            <consortium name="DOE Joint Genome Institute"/>
            <person name="Gaskell J."/>
            <person name="Kersten P."/>
            <person name="Larrondo L.F."/>
            <person name="Canessa P."/>
            <person name="Martinez D."/>
            <person name="Hibbett D."/>
            <person name="Schmoll M."/>
            <person name="Kubicek C.P."/>
            <person name="Martinez A.T."/>
            <person name="Yadav J."/>
            <person name="Master E."/>
            <person name="Magnuson J.K."/>
            <person name="James T."/>
            <person name="Yaver D."/>
            <person name="Berka R."/>
            <person name="Labutti K."/>
            <person name="Lipzen A."/>
            <person name="Aerts A."/>
            <person name="Barry K."/>
            <person name="Henrissat B."/>
            <person name="Blanchette R."/>
            <person name="Grigoriev I."/>
            <person name="Cullen D."/>
        </authorList>
    </citation>
    <scope>NUCLEOTIDE SEQUENCE [LARGE SCALE GENOMIC DNA]</scope>
    <source>
        <strain evidence="4 5">MAD-698-R-SB12</strain>
    </source>
</reference>
<dbReference type="Gene3D" id="1.20.1270.60">
    <property type="entry name" value="Arfaptin homology (AH) domain/BAR domain"/>
    <property type="match status" value="1"/>
</dbReference>
<dbReference type="PROSITE" id="PS50238">
    <property type="entry name" value="RHOGAP"/>
    <property type="match status" value="1"/>
</dbReference>
<dbReference type="OrthoDB" id="79452at2759"/>
<dbReference type="GO" id="GO:0005737">
    <property type="term" value="C:cytoplasm"/>
    <property type="evidence" value="ECO:0007669"/>
    <property type="project" value="TreeGrafter"/>
</dbReference>
<feature type="region of interest" description="Disordered" evidence="2">
    <location>
        <begin position="580"/>
        <end position="674"/>
    </location>
</feature>
<dbReference type="PANTHER" id="PTHR23176">
    <property type="entry name" value="RHO/RAC/CDC GTPASE-ACTIVATING PROTEIN"/>
    <property type="match status" value="1"/>
</dbReference>
<dbReference type="GeneID" id="36327484"/>
<dbReference type="SUPFAM" id="SSF103657">
    <property type="entry name" value="BAR/IMD domain-like"/>
    <property type="match status" value="1"/>
</dbReference>
<dbReference type="Pfam" id="PF00620">
    <property type="entry name" value="RhoGAP"/>
    <property type="match status" value="1"/>
</dbReference>
<dbReference type="GO" id="GO:0005096">
    <property type="term" value="F:GTPase activator activity"/>
    <property type="evidence" value="ECO:0007669"/>
    <property type="project" value="UniProtKB-KW"/>
</dbReference>
<feature type="compositionally biased region" description="Low complexity" evidence="2">
    <location>
        <begin position="621"/>
        <end position="631"/>
    </location>
</feature>
<keyword evidence="1" id="KW-0343">GTPase activation</keyword>
<dbReference type="SMART" id="SM00324">
    <property type="entry name" value="RhoGAP"/>
    <property type="match status" value="1"/>
</dbReference>
<feature type="region of interest" description="Disordered" evidence="2">
    <location>
        <begin position="191"/>
        <end position="224"/>
    </location>
</feature>
<dbReference type="STRING" id="670580.A0A1X6NHQ2"/>
<accession>A0A1X6NHQ2</accession>
<gene>
    <name evidence="4" type="ORF">POSPLADRAFT_1072642</name>
</gene>
<evidence type="ECO:0000256" key="1">
    <source>
        <dbReference type="ARBA" id="ARBA00022468"/>
    </source>
</evidence>
<dbReference type="PANTHER" id="PTHR23176:SF134">
    <property type="entry name" value="RHO-TYPE GTPASE-ACTIVATING PROTEIN"/>
    <property type="match status" value="1"/>
</dbReference>
<dbReference type="GO" id="GO:0007165">
    <property type="term" value="P:signal transduction"/>
    <property type="evidence" value="ECO:0007669"/>
    <property type="project" value="InterPro"/>
</dbReference>
<dbReference type="InterPro" id="IPR027267">
    <property type="entry name" value="AH/BAR_dom_sf"/>
</dbReference>
<evidence type="ECO:0000313" key="4">
    <source>
        <dbReference type="EMBL" id="OSX67966.1"/>
    </source>
</evidence>
<dbReference type="InterPro" id="IPR050729">
    <property type="entry name" value="Rho-GAP"/>
</dbReference>
<dbReference type="Proteomes" id="UP000194127">
    <property type="component" value="Unassembled WGS sequence"/>
</dbReference>
<feature type="compositionally biased region" description="Polar residues" evidence="2">
    <location>
        <begin position="213"/>
        <end position="222"/>
    </location>
</feature>
<evidence type="ECO:0000256" key="2">
    <source>
        <dbReference type="SAM" id="MobiDB-lite"/>
    </source>
</evidence>
<dbReference type="RefSeq" id="XP_024344760.1">
    <property type="nucleotide sequence ID" value="XM_024482535.1"/>
</dbReference>
<dbReference type="EMBL" id="KZ110591">
    <property type="protein sequence ID" value="OSX67966.1"/>
    <property type="molecule type" value="Genomic_DNA"/>
</dbReference>
<dbReference type="CDD" id="cd00159">
    <property type="entry name" value="RhoGAP"/>
    <property type="match status" value="1"/>
</dbReference>
<protein>
    <recommendedName>
        <fullName evidence="3">Rho-GAP domain-containing protein</fullName>
    </recommendedName>
</protein>